<evidence type="ECO:0000313" key="5">
    <source>
        <dbReference type="Proteomes" id="UP000534783"/>
    </source>
</evidence>
<proteinExistence type="inferred from homology"/>
<dbReference type="InterPro" id="IPR036409">
    <property type="entry name" value="Aldolase_II/adducin_N_sf"/>
</dbReference>
<dbReference type="InterPro" id="IPR001303">
    <property type="entry name" value="Aldolase_II/adducin_N"/>
</dbReference>
<gene>
    <name evidence="4" type="primary">rhaD</name>
    <name evidence="4" type="ORF">MNODULE_14735</name>
</gene>
<dbReference type="GO" id="GO:0016491">
    <property type="term" value="F:oxidoreductase activity"/>
    <property type="evidence" value="ECO:0007669"/>
    <property type="project" value="UniProtKB-KW"/>
</dbReference>
<dbReference type="AlphaFoldDB" id="A0A7X6DRH2"/>
<organism evidence="4 5">
    <name type="scientific">Candidatus Manganitrophus noduliformans</name>
    <dbReference type="NCBI Taxonomy" id="2606439"/>
    <lineage>
        <taxon>Bacteria</taxon>
        <taxon>Pseudomonadati</taxon>
        <taxon>Nitrospirota</taxon>
        <taxon>Nitrospiria</taxon>
        <taxon>Candidatus Troglogloeales</taxon>
        <taxon>Candidatus Manganitrophaceae</taxon>
        <taxon>Candidatus Manganitrophus</taxon>
    </lineage>
</organism>
<dbReference type="PRINTS" id="PR00081">
    <property type="entry name" value="GDHRDH"/>
</dbReference>
<protein>
    <submittedName>
        <fullName evidence="4">Bifunctional rhamnulose-1-phosphate aldolase/short-chain dehydrogenase</fullName>
        <ecNumber evidence="4">4.1.2.19</ecNumber>
    </submittedName>
</protein>
<dbReference type="Gene3D" id="3.40.50.720">
    <property type="entry name" value="NAD(P)-binding Rossmann-like Domain"/>
    <property type="match status" value="1"/>
</dbReference>
<dbReference type="SUPFAM" id="SSF51735">
    <property type="entry name" value="NAD(P)-binding Rossmann-fold domains"/>
    <property type="match status" value="1"/>
</dbReference>
<dbReference type="InterPro" id="IPR002347">
    <property type="entry name" value="SDR_fam"/>
</dbReference>
<dbReference type="RefSeq" id="WP_168061277.1">
    <property type="nucleotide sequence ID" value="NZ_VTOW01000003.1"/>
</dbReference>
<evidence type="ECO:0000256" key="2">
    <source>
        <dbReference type="ARBA" id="ARBA00023002"/>
    </source>
</evidence>
<accession>A0A7X6DRH2</accession>
<dbReference type="PANTHER" id="PTHR43669">
    <property type="entry name" value="5-KETO-D-GLUCONATE 5-REDUCTASE"/>
    <property type="match status" value="1"/>
</dbReference>
<keyword evidence="4" id="KW-0456">Lyase</keyword>
<dbReference type="InterPro" id="IPR036291">
    <property type="entry name" value="NAD(P)-bd_dom_sf"/>
</dbReference>
<comment type="caution">
    <text evidence="4">The sequence shown here is derived from an EMBL/GenBank/DDBJ whole genome shotgun (WGS) entry which is preliminary data.</text>
</comment>
<dbReference type="NCBIfam" id="TIGR02632">
    <property type="entry name" value="RhaD_aldol-ADH"/>
    <property type="match status" value="1"/>
</dbReference>
<dbReference type="Gene3D" id="3.40.225.10">
    <property type="entry name" value="Class II aldolase/adducin N-terminal domain"/>
    <property type="match status" value="1"/>
</dbReference>
<dbReference type="InterPro" id="IPR013454">
    <property type="entry name" value="Bifunc_RhaD/ADH"/>
</dbReference>
<evidence type="ECO:0000256" key="1">
    <source>
        <dbReference type="ARBA" id="ARBA00006484"/>
    </source>
</evidence>
<sequence>MESLWSDRDAKGLAGVDLVVYTSRIIGANPNLVLWGGGNSSIKVNGKDHTGAPVRILWIKGSGSDMRTIAVKNFTPLRLDDLLPLMKREAMTDEEMVAYQMKSVLEPGAPKPSIETLLHAFLPSPHIYHTHADAICALTDTPDSPKVVEEVYGKEVAVVDYIRPGFLLSKWVGEAYQKNPNLKAIILDKHGLITWGETAKEAYDLTISMVTQAERYAAKKGRGKLALGGMKVPALSHAERHAVAAEVAPTLRGEVSRMAQVKGRPPEKRMVLQYEDAPAVLKFAGSEEARRLTQIGPFTPDHLMHTKPWPLFVDTKRPGDPEKLREKIRKGCEAYREKYISYFEKYKTPGVTMLDPNPRVVLIPGIGMFTTGKDRRATRIPRDLYLHTMSVIEAAAGIEAYRSITTREICDFEYWPMENFKLTLLPPEKEFSRRIVLVTGAAGGIGRAIASAFVEAGAMVVLSDIDLKKTQMLVDEINGKAGEVNATAVAMDVTDPKSVRRGFEQAILAYGGLDIFISNAGVAKTASVDTLSLADWEMSLAVNATGHFLTSQSALRIMKEQGIGGSVVVVATKNVLAPGKDFGAYSASKAAQTQLARIMAIENAGAGIRVNMVNPDGVFENSGLWSPAIREERARAHGIPVEQVEDFYAKRNLLQTKITARDVAESVLFLASDRAAKTTGAMIPVDGGVREAFPR</sequence>
<reference evidence="4 5" key="1">
    <citation type="journal article" date="2020" name="Nature">
        <title>Bacterial chemolithoautotrophy via manganese oxidation.</title>
        <authorList>
            <person name="Yu H."/>
            <person name="Leadbetter J.R."/>
        </authorList>
    </citation>
    <scope>NUCLEOTIDE SEQUENCE [LARGE SCALE GENOMIC DNA]</scope>
    <source>
        <strain evidence="4 5">Mn-1</strain>
    </source>
</reference>
<dbReference type="Pfam" id="PF13561">
    <property type="entry name" value="adh_short_C2"/>
    <property type="match status" value="1"/>
</dbReference>
<dbReference type="Proteomes" id="UP000534783">
    <property type="component" value="Unassembled WGS sequence"/>
</dbReference>
<name>A0A7X6DRH2_9BACT</name>
<dbReference type="NCBIfam" id="NF006189">
    <property type="entry name" value="PRK08324.1-3"/>
    <property type="match status" value="1"/>
</dbReference>
<dbReference type="EC" id="4.1.2.19" evidence="4"/>
<dbReference type="FunFam" id="3.40.50.720:FF:000084">
    <property type="entry name" value="Short-chain dehydrogenase reductase"/>
    <property type="match status" value="1"/>
</dbReference>
<dbReference type="GO" id="GO:0008994">
    <property type="term" value="F:rhamnulose-1-phosphate aldolase activity"/>
    <property type="evidence" value="ECO:0007669"/>
    <property type="project" value="UniProtKB-EC"/>
</dbReference>
<feature type="domain" description="Class II aldolase/adducin N-terminal" evidence="3">
    <location>
        <begin position="18"/>
        <end position="217"/>
    </location>
</feature>
<evidence type="ECO:0000259" key="3">
    <source>
        <dbReference type="SMART" id="SM01007"/>
    </source>
</evidence>
<evidence type="ECO:0000313" key="4">
    <source>
        <dbReference type="EMBL" id="NKE72002.1"/>
    </source>
</evidence>
<dbReference type="EMBL" id="VTOW01000003">
    <property type="protein sequence ID" value="NKE72002.1"/>
    <property type="molecule type" value="Genomic_DNA"/>
</dbReference>
<comment type="similarity">
    <text evidence="1">Belongs to the short-chain dehydrogenases/reductases (SDR) family.</text>
</comment>
<keyword evidence="5" id="KW-1185">Reference proteome</keyword>
<dbReference type="Pfam" id="PF00596">
    <property type="entry name" value="Aldolase_II"/>
    <property type="match status" value="1"/>
</dbReference>
<keyword evidence="2" id="KW-0560">Oxidoreductase</keyword>
<dbReference type="PANTHER" id="PTHR43669:SF8">
    <property type="entry name" value="SHORT-CHAIN TYPE DEHYDROGENASE_REDUCTASE-RELATED"/>
    <property type="match status" value="1"/>
</dbReference>
<dbReference type="SUPFAM" id="SSF53639">
    <property type="entry name" value="AraD/HMP-PK domain-like"/>
    <property type="match status" value="1"/>
</dbReference>
<dbReference type="SMART" id="SM01007">
    <property type="entry name" value="Aldolase_II"/>
    <property type="match status" value="1"/>
</dbReference>